<sequence length="32" mass="3800">MYGRVFRFQAKLPIISALGETLTQTFDWVVRR</sequence>
<reference evidence="1 2" key="1">
    <citation type="submission" date="2019-02" db="EMBL/GenBank/DDBJ databases">
        <title>Deep-cultivation of Planctomycetes and their phenomic and genomic characterization uncovers novel biology.</title>
        <authorList>
            <person name="Wiegand S."/>
            <person name="Jogler M."/>
            <person name="Boedeker C."/>
            <person name="Pinto D."/>
            <person name="Vollmers J."/>
            <person name="Rivas-Marin E."/>
            <person name="Kohn T."/>
            <person name="Peeters S.H."/>
            <person name="Heuer A."/>
            <person name="Rast P."/>
            <person name="Oberbeckmann S."/>
            <person name="Bunk B."/>
            <person name="Jeske O."/>
            <person name="Meyerdierks A."/>
            <person name="Storesund J.E."/>
            <person name="Kallscheuer N."/>
            <person name="Luecker S."/>
            <person name="Lage O.M."/>
            <person name="Pohl T."/>
            <person name="Merkel B.J."/>
            <person name="Hornburger P."/>
            <person name="Mueller R.-W."/>
            <person name="Bruemmer F."/>
            <person name="Labrenz M."/>
            <person name="Spormann A.M."/>
            <person name="Op Den Camp H."/>
            <person name="Overmann J."/>
            <person name="Amann R."/>
            <person name="Jetten M.S.M."/>
            <person name="Mascher T."/>
            <person name="Medema M.H."/>
            <person name="Devos D.P."/>
            <person name="Kaster A.-K."/>
            <person name="Ovreas L."/>
            <person name="Rohde M."/>
            <person name="Galperin M.Y."/>
            <person name="Jogler C."/>
        </authorList>
    </citation>
    <scope>NUCLEOTIDE SEQUENCE [LARGE SCALE GENOMIC DNA]</scope>
    <source>
        <strain evidence="1 2">Pla144</strain>
    </source>
</reference>
<evidence type="ECO:0000313" key="1">
    <source>
        <dbReference type="EMBL" id="TWU21825.1"/>
    </source>
</evidence>
<name>A0A5C6CCR7_9BACT</name>
<proteinExistence type="predicted"/>
<dbReference type="AlphaFoldDB" id="A0A5C6CCR7"/>
<organism evidence="1 2">
    <name type="scientific">Bythopirellula polymerisocia</name>
    <dbReference type="NCBI Taxonomy" id="2528003"/>
    <lineage>
        <taxon>Bacteria</taxon>
        <taxon>Pseudomonadati</taxon>
        <taxon>Planctomycetota</taxon>
        <taxon>Planctomycetia</taxon>
        <taxon>Pirellulales</taxon>
        <taxon>Lacipirellulaceae</taxon>
        <taxon>Bythopirellula</taxon>
    </lineage>
</organism>
<dbReference type="EMBL" id="SJPS01000009">
    <property type="protein sequence ID" value="TWU21825.1"/>
    <property type="molecule type" value="Genomic_DNA"/>
</dbReference>
<protein>
    <submittedName>
        <fullName evidence="1">Uncharacterized protein</fullName>
    </submittedName>
</protein>
<comment type="caution">
    <text evidence="1">The sequence shown here is derived from an EMBL/GenBank/DDBJ whole genome shotgun (WGS) entry which is preliminary data.</text>
</comment>
<keyword evidence="2" id="KW-1185">Reference proteome</keyword>
<accession>A0A5C6CCR7</accession>
<evidence type="ECO:0000313" key="2">
    <source>
        <dbReference type="Proteomes" id="UP000318437"/>
    </source>
</evidence>
<dbReference type="Proteomes" id="UP000318437">
    <property type="component" value="Unassembled WGS sequence"/>
</dbReference>
<gene>
    <name evidence="1" type="ORF">Pla144_45210</name>
</gene>